<feature type="coiled-coil region" evidence="1">
    <location>
        <begin position="3"/>
        <end position="37"/>
    </location>
</feature>
<keyword evidence="1" id="KW-0175">Coiled coil</keyword>
<reference evidence="2 3" key="1">
    <citation type="submission" date="2018-03" db="EMBL/GenBank/DDBJ databases">
        <title>Draft Genome Sequences of the Obligatory Marine Myxobacteria Enhygromyxa salina SWB007.</title>
        <authorList>
            <person name="Poehlein A."/>
            <person name="Moghaddam J.A."/>
            <person name="Harms H."/>
            <person name="Alanjari M."/>
            <person name="Koenig G.M."/>
            <person name="Daniel R."/>
            <person name="Schaeberle T.F."/>
        </authorList>
    </citation>
    <scope>NUCLEOTIDE SEQUENCE [LARGE SCALE GENOMIC DNA]</scope>
    <source>
        <strain evidence="2 3">SWB007</strain>
    </source>
</reference>
<evidence type="ECO:0000256" key="1">
    <source>
        <dbReference type="SAM" id="Coils"/>
    </source>
</evidence>
<evidence type="ECO:0000313" key="2">
    <source>
        <dbReference type="EMBL" id="PRQ07803.1"/>
    </source>
</evidence>
<protein>
    <submittedName>
        <fullName evidence="2">Uncharacterized protein</fullName>
    </submittedName>
</protein>
<sequence length="163" mass="18218">MPATSVEDLLNQTATDLEQLRDQYAGLARELERKNISELHARAKAQFVELLVSREDQTIAALRGYLDADEPHAELDVHVRLGGEFPQTADDLRLPAKPSIDDLVQIAERTDERLALLSERIKIYTLSGGLFQALAAFETLVVNRQRQLAAAVRELDQDMPTPT</sequence>
<accession>A0A2S9YRS6</accession>
<organism evidence="2 3">
    <name type="scientific">Enhygromyxa salina</name>
    <dbReference type="NCBI Taxonomy" id="215803"/>
    <lineage>
        <taxon>Bacteria</taxon>
        <taxon>Pseudomonadati</taxon>
        <taxon>Myxococcota</taxon>
        <taxon>Polyangia</taxon>
        <taxon>Nannocystales</taxon>
        <taxon>Nannocystaceae</taxon>
        <taxon>Enhygromyxa</taxon>
    </lineage>
</organism>
<dbReference type="Proteomes" id="UP000238823">
    <property type="component" value="Unassembled WGS sequence"/>
</dbReference>
<dbReference type="EMBL" id="PVNL01000049">
    <property type="protein sequence ID" value="PRQ07803.1"/>
    <property type="molecule type" value="Genomic_DNA"/>
</dbReference>
<dbReference type="RefSeq" id="WP_106089502.1">
    <property type="nucleotide sequence ID" value="NZ_PVNL01000049.1"/>
</dbReference>
<proteinExistence type="predicted"/>
<evidence type="ECO:0000313" key="3">
    <source>
        <dbReference type="Proteomes" id="UP000238823"/>
    </source>
</evidence>
<name>A0A2S9YRS6_9BACT</name>
<gene>
    <name evidence="2" type="ORF">ENSA7_24750</name>
</gene>
<dbReference type="AlphaFoldDB" id="A0A2S9YRS6"/>
<comment type="caution">
    <text evidence="2">The sequence shown here is derived from an EMBL/GenBank/DDBJ whole genome shotgun (WGS) entry which is preliminary data.</text>
</comment>